<protein>
    <recommendedName>
        <fullName evidence="3 10">4-diphosphocytidyl-2-C-methyl-D-erythritol kinase</fullName>
        <shortName evidence="10">CMK</shortName>
        <ecNumber evidence="2 10">2.7.1.148</ecNumber>
    </recommendedName>
    <alternativeName>
        <fullName evidence="9 10">4-(cytidine-5'-diphospho)-2-C-methyl-D-erythritol kinase</fullName>
    </alternativeName>
</protein>
<organism evidence="13 14">
    <name type="scientific">Phyllobacterium ifriqiyense</name>
    <dbReference type="NCBI Taxonomy" id="314238"/>
    <lineage>
        <taxon>Bacteria</taxon>
        <taxon>Pseudomonadati</taxon>
        <taxon>Pseudomonadota</taxon>
        <taxon>Alphaproteobacteria</taxon>
        <taxon>Hyphomicrobiales</taxon>
        <taxon>Phyllobacteriaceae</taxon>
        <taxon>Phyllobacterium</taxon>
    </lineage>
</organism>
<feature type="binding site" evidence="10">
    <location>
        <begin position="102"/>
        <end position="112"/>
    </location>
    <ligand>
        <name>ATP</name>
        <dbReference type="ChEBI" id="CHEBI:30616"/>
    </ligand>
</feature>
<accession>A0ABU0SC74</accession>
<comment type="pathway">
    <text evidence="10">Isoprenoid biosynthesis; isopentenyl diphosphate biosynthesis via DXP pathway; isopentenyl diphosphate from 1-deoxy-D-xylulose 5-phosphate: step 3/6.</text>
</comment>
<proteinExistence type="inferred from homology"/>
<evidence type="ECO:0000256" key="10">
    <source>
        <dbReference type="HAMAP-Rule" id="MF_00061"/>
    </source>
</evidence>
<dbReference type="InterPro" id="IPR014721">
    <property type="entry name" value="Ribsml_uS5_D2-typ_fold_subgr"/>
</dbReference>
<feature type="domain" description="GHMP kinase N-terminal" evidence="11">
    <location>
        <begin position="73"/>
        <end position="151"/>
    </location>
</feature>
<evidence type="ECO:0000313" key="14">
    <source>
        <dbReference type="Proteomes" id="UP001237780"/>
    </source>
</evidence>
<feature type="domain" description="GHMP kinase C-terminal" evidence="12">
    <location>
        <begin position="226"/>
        <end position="279"/>
    </location>
</feature>
<comment type="catalytic activity">
    <reaction evidence="10">
        <text>4-CDP-2-C-methyl-D-erythritol + ATP = 4-CDP-2-C-methyl-D-erythritol 2-phosphate + ADP + H(+)</text>
        <dbReference type="Rhea" id="RHEA:18437"/>
        <dbReference type="ChEBI" id="CHEBI:15378"/>
        <dbReference type="ChEBI" id="CHEBI:30616"/>
        <dbReference type="ChEBI" id="CHEBI:57823"/>
        <dbReference type="ChEBI" id="CHEBI:57919"/>
        <dbReference type="ChEBI" id="CHEBI:456216"/>
        <dbReference type="EC" id="2.7.1.148"/>
    </reaction>
</comment>
<dbReference type="SUPFAM" id="SSF55060">
    <property type="entry name" value="GHMP Kinase, C-terminal domain"/>
    <property type="match status" value="1"/>
</dbReference>
<dbReference type="SUPFAM" id="SSF54211">
    <property type="entry name" value="Ribosomal protein S5 domain 2-like"/>
    <property type="match status" value="1"/>
</dbReference>
<comment type="similarity">
    <text evidence="1 10">Belongs to the GHMP kinase family. IspE subfamily.</text>
</comment>
<dbReference type="RefSeq" id="WP_307283247.1">
    <property type="nucleotide sequence ID" value="NZ_JAUSZT010000003.1"/>
</dbReference>
<dbReference type="NCBIfam" id="TIGR00154">
    <property type="entry name" value="ispE"/>
    <property type="match status" value="1"/>
</dbReference>
<dbReference type="PIRSF" id="PIRSF010376">
    <property type="entry name" value="IspE"/>
    <property type="match status" value="1"/>
</dbReference>
<dbReference type="Gene3D" id="3.30.70.890">
    <property type="entry name" value="GHMP kinase, C-terminal domain"/>
    <property type="match status" value="1"/>
</dbReference>
<dbReference type="InterPro" id="IPR036554">
    <property type="entry name" value="GHMP_kinase_C_sf"/>
</dbReference>
<feature type="active site" evidence="10">
    <location>
        <position position="144"/>
    </location>
</feature>
<evidence type="ECO:0000256" key="6">
    <source>
        <dbReference type="ARBA" id="ARBA00022777"/>
    </source>
</evidence>
<dbReference type="InterPro" id="IPR020568">
    <property type="entry name" value="Ribosomal_Su5_D2-typ_SF"/>
</dbReference>
<dbReference type="NCBIfam" id="NF011202">
    <property type="entry name" value="PRK14608.1"/>
    <property type="match status" value="1"/>
</dbReference>
<keyword evidence="14" id="KW-1185">Reference proteome</keyword>
<sequence>MLDSLDQAISLIAPAKINLALHITGQRDDGYHLLDTLVVFAGYGDRISIARSSADSFRITGPYGHSLPADASNLVLKARDRLRAEFPDRAFPVSIELEKHLPIASGVGGGSSDAASTLKALVSLWNINIDPVDLNNIGLAMGADLPMCLHGRPLIARGIGEELEAVTAIPRLPMVLVNNGAAVSTPQVFGALKKRNNPGLPNLPRFGSVNDVCAYLEQTDNHLYAATVELLPIIGDTMDALYSTSPRLARMSGSGATCFAIYDTDEAASAAASLISNAYPLWFVVKTDSSEGEN</sequence>
<keyword evidence="4 10" id="KW-0808">Transferase</keyword>
<dbReference type="InterPro" id="IPR004424">
    <property type="entry name" value="IspE"/>
</dbReference>
<evidence type="ECO:0000259" key="12">
    <source>
        <dbReference type="Pfam" id="PF08544"/>
    </source>
</evidence>
<evidence type="ECO:0000256" key="4">
    <source>
        <dbReference type="ARBA" id="ARBA00022679"/>
    </source>
</evidence>
<keyword evidence="8 10" id="KW-0414">Isoprene biosynthesis</keyword>
<dbReference type="HAMAP" id="MF_00061">
    <property type="entry name" value="IspE"/>
    <property type="match status" value="1"/>
</dbReference>
<evidence type="ECO:0000256" key="8">
    <source>
        <dbReference type="ARBA" id="ARBA00023229"/>
    </source>
</evidence>
<dbReference type="Gene3D" id="3.30.230.10">
    <property type="match status" value="1"/>
</dbReference>
<evidence type="ECO:0000256" key="9">
    <source>
        <dbReference type="ARBA" id="ARBA00032554"/>
    </source>
</evidence>
<evidence type="ECO:0000256" key="2">
    <source>
        <dbReference type="ARBA" id="ARBA00012052"/>
    </source>
</evidence>
<keyword evidence="5 10" id="KW-0547">Nucleotide-binding</keyword>
<dbReference type="GO" id="GO:0050515">
    <property type="term" value="F:4-(cytidine 5'-diphospho)-2-C-methyl-D-erythritol kinase activity"/>
    <property type="evidence" value="ECO:0007669"/>
    <property type="project" value="UniProtKB-EC"/>
</dbReference>
<keyword evidence="6 10" id="KW-0418">Kinase</keyword>
<dbReference type="InterPro" id="IPR006204">
    <property type="entry name" value="GHMP_kinase_N_dom"/>
</dbReference>
<name>A0ABU0SC74_9HYPH</name>
<comment type="caution">
    <text evidence="13">The sequence shown here is derived from an EMBL/GenBank/DDBJ whole genome shotgun (WGS) entry which is preliminary data.</text>
</comment>
<dbReference type="EC" id="2.7.1.148" evidence="2 10"/>
<dbReference type="Pfam" id="PF00288">
    <property type="entry name" value="GHMP_kinases_N"/>
    <property type="match status" value="1"/>
</dbReference>
<dbReference type="PANTHER" id="PTHR43527:SF2">
    <property type="entry name" value="4-DIPHOSPHOCYTIDYL-2-C-METHYL-D-ERYTHRITOL KINASE, CHLOROPLASTIC"/>
    <property type="match status" value="1"/>
</dbReference>
<dbReference type="EMBL" id="JAUSZT010000003">
    <property type="protein sequence ID" value="MDQ0998367.1"/>
    <property type="molecule type" value="Genomic_DNA"/>
</dbReference>
<evidence type="ECO:0000256" key="1">
    <source>
        <dbReference type="ARBA" id="ARBA00009684"/>
    </source>
</evidence>
<evidence type="ECO:0000313" key="13">
    <source>
        <dbReference type="EMBL" id="MDQ0998367.1"/>
    </source>
</evidence>
<evidence type="ECO:0000256" key="5">
    <source>
        <dbReference type="ARBA" id="ARBA00022741"/>
    </source>
</evidence>
<feature type="active site" evidence="10">
    <location>
        <position position="16"/>
    </location>
</feature>
<evidence type="ECO:0000256" key="3">
    <source>
        <dbReference type="ARBA" id="ARBA00017473"/>
    </source>
</evidence>
<dbReference type="Pfam" id="PF08544">
    <property type="entry name" value="GHMP_kinases_C"/>
    <property type="match status" value="1"/>
</dbReference>
<dbReference type="InterPro" id="IPR013750">
    <property type="entry name" value="GHMP_kinase_C_dom"/>
</dbReference>
<comment type="function">
    <text evidence="10">Catalyzes the phosphorylation of the position 2 hydroxy group of 4-diphosphocytidyl-2C-methyl-D-erythritol.</text>
</comment>
<dbReference type="PANTHER" id="PTHR43527">
    <property type="entry name" value="4-DIPHOSPHOCYTIDYL-2-C-METHYL-D-ERYTHRITOL KINASE, CHLOROPLASTIC"/>
    <property type="match status" value="1"/>
</dbReference>
<keyword evidence="7 10" id="KW-0067">ATP-binding</keyword>
<evidence type="ECO:0000256" key="7">
    <source>
        <dbReference type="ARBA" id="ARBA00022840"/>
    </source>
</evidence>
<reference evidence="13 14" key="1">
    <citation type="submission" date="2023-07" db="EMBL/GenBank/DDBJ databases">
        <title>Comparative genomics of wheat-associated soil bacteria to identify genetic determinants of phenazine resistance.</title>
        <authorList>
            <person name="Mouncey N."/>
        </authorList>
    </citation>
    <scope>NUCLEOTIDE SEQUENCE [LARGE SCALE GENOMIC DNA]</scope>
    <source>
        <strain evidence="13 14">W4I11</strain>
    </source>
</reference>
<evidence type="ECO:0000259" key="11">
    <source>
        <dbReference type="Pfam" id="PF00288"/>
    </source>
</evidence>
<gene>
    <name evidence="10" type="primary">ispE</name>
    <name evidence="13" type="ORF">QFZ34_003549</name>
</gene>
<dbReference type="Proteomes" id="UP001237780">
    <property type="component" value="Unassembled WGS sequence"/>
</dbReference>